<dbReference type="EMBL" id="LSYS01000429">
    <property type="protein sequence ID" value="OPJ90266.1"/>
    <property type="molecule type" value="Genomic_DNA"/>
</dbReference>
<evidence type="ECO:0000313" key="2">
    <source>
        <dbReference type="Proteomes" id="UP000190648"/>
    </source>
</evidence>
<dbReference type="AlphaFoldDB" id="A0A1V4L0W5"/>
<sequence length="98" mass="10865">MLDTHRLCTPWAVLIVSGHHVLDAAASAGGMLQSKAANGWSWMQPNEDTLQYWRLCGGSSCAWLAHVLCLLDSQDHALLRRLLLQQRSKYTQGGCKIC</sequence>
<reference evidence="1 2" key="1">
    <citation type="submission" date="2016-02" db="EMBL/GenBank/DDBJ databases">
        <title>Band-tailed pigeon sequencing and assembly.</title>
        <authorList>
            <person name="Soares A.E."/>
            <person name="Novak B.J."/>
            <person name="Rice E.S."/>
            <person name="O'Connell B."/>
            <person name="Chang D."/>
            <person name="Weber S."/>
            <person name="Shapiro B."/>
        </authorList>
    </citation>
    <scope>NUCLEOTIDE SEQUENCE [LARGE SCALE GENOMIC DNA]</scope>
    <source>
        <strain evidence="1">BTP2013</strain>
        <tissue evidence="1">Blood</tissue>
    </source>
</reference>
<organism evidence="1 2">
    <name type="scientific">Patagioenas fasciata monilis</name>
    <dbReference type="NCBI Taxonomy" id="372326"/>
    <lineage>
        <taxon>Eukaryota</taxon>
        <taxon>Metazoa</taxon>
        <taxon>Chordata</taxon>
        <taxon>Craniata</taxon>
        <taxon>Vertebrata</taxon>
        <taxon>Euteleostomi</taxon>
        <taxon>Archelosauria</taxon>
        <taxon>Archosauria</taxon>
        <taxon>Dinosauria</taxon>
        <taxon>Saurischia</taxon>
        <taxon>Theropoda</taxon>
        <taxon>Coelurosauria</taxon>
        <taxon>Aves</taxon>
        <taxon>Neognathae</taxon>
        <taxon>Neoaves</taxon>
        <taxon>Columbimorphae</taxon>
        <taxon>Columbiformes</taxon>
        <taxon>Columbidae</taxon>
        <taxon>Patagioenas</taxon>
    </lineage>
</organism>
<proteinExistence type="predicted"/>
<protein>
    <submittedName>
        <fullName evidence="1">Uncharacterized protein</fullName>
    </submittedName>
</protein>
<accession>A0A1V4L0W5</accession>
<evidence type="ECO:0000313" key="1">
    <source>
        <dbReference type="EMBL" id="OPJ90266.1"/>
    </source>
</evidence>
<comment type="caution">
    <text evidence="1">The sequence shown here is derived from an EMBL/GenBank/DDBJ whole genome shotgun (WGS) entry which is preliminary data.</text>
</comment>
<keyword evidence="2" id="KW-1185">Reference proteome</keyword>
<dbReference type="Proteomes" id="UP000190648">
    <property type="component" value="Unassembled WGS sequence"/>
</dbReference>
<name>A0A1V4L0W5_PATFA</name>
<gene>
    <name evidence="1" type="ORF">AV530_014843</name>
</gene>